<organism evidence="3 4">
    <name type="scientific">Lasius niger</name>
    <name type="common">Black garden ant</name>
    <dbReference type="NCBI Taxonomy" id="67767"/>
    <lineage>
        <taxon>Eukaryota</taxon>
        <taxon>Metazoa</taxon>
        <taxon>Ecdysozoa</taxon>
        <taxon>Arthropoda</taxon>
        <taxon>Hexapoda</taxon>
        <taxon>Insecta</taxon>
        <taxon>Pterygota</taxon>
        <taxon>Neoptera</taxon>
        <taxon>Endopterygota</taxon>
        <taxon>Hymenoptera</taxon>
        <taxon>Apocrita</taxon>
        <taxon>Aculeata</taxon>
        <taxon>Formicoidea</taxon>
        <taxon>Formicidae</taxon>
        <taxon>Formicinae</taxon>
        <taxon>Lasius</taxon>
        <taxon>Lasius</taxon>
    </lineage>
</organism>
<dbReference type="Proteomes" id="UP000036403">
    <property type="component" value="Unassembled WGS sequence"/>
</dbReference>
<feature type="compositionally biased region" description="Basic and acidic residues" evidence="2">
    <location>
        <begin position="432"/>
        <end position="447"/>
    </location>
</feature>
<feature type="region of interest" description="Disordered" evidence="2">
    <location>
        <begin position="224"/>
        <end position="273"/>
    </location>
</feature>
<dbReference type="EMBL" id="LBMM01015097">
    <property type="protein sequence ID" value="KMQ84932.1"/>
    <property type="molecule type" value="Genomic_DNA"/>
</dbReference>
<evidence type="ECO:0000256" key="2">
    <source>
        <dbReference type="SAM" id="MobiDB-lite"/>
    </source>
</evidence>
<gene>
    <name evidence="3" type="ORF">RF55_16859</name>
</gene>
<feature type="compositionally biased region" description="Basic residues" evidence="2">
    <location>
        <begin position="251"/>
        <end position="265"/>
    </location>
</feature>
<accession>A0A0J7K3L4</accession>
<name>A0A0J7K3L4_LASNI</name>
<proteinExistence type="predicted"/>
<evidence type="ECO:0000256" key="1">
    <source>
        <dbReference type="SAM" id="Coils"/>
    </source>
</evidence>
<feature type="non-terminal residue" evidence="3">
    <location>
        <position position="807"/>
    </location>
</feature>
<comment type="caution">
    <text evidence="3">The sequence shown here is derived from an EMBL/GenBank/DDBJ whole genome shotgun (WGS) entry which is preliminary data.</text>
</comment>
<keyword evidence="1" id="KW-0175">Coiled coil</keyword>
<dbReference type="OrthoDB" id="7554612at2759"/>
<sequence>MQTSGRTKQLFTLQIECFWTYLEGFGIHHDTNRSHSVIRGDDSPTNVDSGRLSLPGSPIISGDRSTAIQSGDRLIAEMLWVEVSIEKINAEISNRTASLSELEAATNSALTNLATHHPVRSSLTQQQDPLLLDDVPIPSTGAGVTGKRRAKVSPSAISPSDEEGHGISPSLLGWMRPVTVSLRRLKSAKKRRPSDFVDLIEDRALTDSLPVGTSADAKLESEAELIPPLGESPIKSQTPIRSETPSSSLEKKKRGARKKRPPAKKKVLDSSTTIVSSDEEGDLHIDSDFIPQDLEIMGASALGAMGLNSLKEANDLRGKHGHLNGSISGKIKQRITRAISIMNTLIYKAEAAGDPALLRIKNRELISEITKLKTQDVLMKRELEEMRNMIGGLKNEISELKDKLDETEEDRRKARESHRLAQRKLSILNKETRDGIATTESHEKETPRVINSGLNLPDTRIVDFPPLAGTPVSSATEKLIRERAEIKKHAKEDSGKDSDRRQNSGIPRIMEKPLPQHTPRVRPRVVSSVQLVPPRPSSVAKNKGNKENKGVTSADTGSDRRTNRSDREGWTEVPRKQRRDSGKDRGGQDGSPVPGRQAAKPIDGPNSNRPKAVVRKPPKTAAVMIVGRGDDFSYAEALKKARESISLDALEIDRTKIRRAANGGILIEVLGLGGSGKALALKEKLHDVLRDRAVVSRLVAKGEIRLVGLDCTTSANEVLNVVASLGGCLEDDVKVGAIRPLNNGLYTVWVQCPLGAVAKLSHMRKVKIGWTLARVEALNARPLQCFKCWRFGHLKSSCSFAEDFSGH</sequence>
<evidence type="ECO:0000313" key="4">
    <source>
        <dbReference type="Proteomes" id="UP000036403"/>
    </source>
</evidence>
<feature type="region of interest" description="Disordered" evidence="2">
    <location>
        <begin position="486"/>
        <end position="616"/>
    </location>
</feature>
<protein>
    <submittedName>
        <fullName evidence="3">Gag-pol polyprotein</fullName>
    </submittedName>
</protein>
<reference evidence="3 4" key="1">
    <citation type="submission" date="2015-04" db="EMBL/GenBank/DDBJ databases">
        <title>Lasius niger genome sequencing.</title>
        <authorList>
            <person name="Konorov E.A."/>
            <person name="Nikitin M.A."/>
            <person name="Kirill M.V."/>
            <person name="Chang P."/>
        </authorList>
    </citation>
    <scope>NUCLEOTIDE SEQUENCE [LARGE SCALE GENOMIC DNA]</scope>
    <source>
        <tissue evidence="3">Whole</tissue>
    </source>
</reference>
<keyword evidence="4" id="KW-1185">Reference proteome</keyword>
<feature type="coiled-coil region" evidence="1">
    <location>
        <begin position="383"/>
        <end position="431"/>
    </location>
</feature>
<dbReference type="PaxDb" id="67767-A0A0J7K3L4"/>
<feature type="region of interest" description="Disordered" evidence="2">
    <location>
        <begin position="141"/>
        <end position="169"/>
    </location>
</feature>
<evidence type="ECO:0000313" key="3">
    <source>
        <dbReference type="EMBL" id="KMQ84932.1"/>
    </source>
</evidence>
<feature type="region of interest" description="Disordered" evidence="2">
    <location>
        <begin position="432"/>
        <end position="452"/>
    </location>
</feature>
<feature type="compositionally biased region" description="Polar residues" evidence="2">
    <location>
        <begin position="234"/>
        <end position="248"/>
    </location>
</feature>
<feature type="compositionally biased region" description="Basic and acidic residues" evidence="2">
    <location>
        <begin position="557"/>
        <end position="587"/>
    </location>
</feature>
<feature type="compositionally biased region" description="Basic and acidic residues" evidence="2">
    <location>
        <begin position="486"/>
        <end position="502"/>
    </location>
</feature>
<dbReference type="AlphaFoldDB" id="A0A0J7K3L4"/>